<accession>A0A7D9J5F8</accession>
<evidence type="ECO:0000313" key="3">
    <source>
        <dbReference type="EMBL" id="CAB4022332.1"/>
    </source>
</evidence>
<dbReference type="InterPro" id="IPR011029">
    <property type="entry name" value="DEATH-like_dom_sf"/>
</dbReference>
<feature type="transmembrane region" description="Helical" evidence="2">
    <location>
        <begin position="93"/>
        <end position="114"/>
    </location>
</feature>
<protein>
    <submittedName>
        <fullName evidence="3">---NA</fullName>
    </submittedName>
</protein>
<organism evidence="3 4">
    <name type="scientific">Paramuricea clavata</name>
    <name type="common">Red gorgonian</name>
    <name type="synonym">Violescent sea-whip</name>
    <dbReference type="NCBI Taxonomy" id="317549"/>
    <lineage>
        <taxon>Eukaryota</taxon>
        <taxon>Metazoa</taxon>
        <taxon>Cnidaria</taxon>
        <taxon>Anthozoa</taxon>
        <taxon>Octocorallia</taxon>
        <taxon>Malacalcyonacea</taxon>
        <taxon>Plexauridae</taxon>
        <taxon>Paramuricea</taxon>
    </lineage>
</organism>
<evidence type="ECO:0000256" key="2">
    <source>
        <dbReference type="SAM" id="Phobius"/>
    </source>
</evidence>
<dbReference type="Gene3D" id="1.10.533.10">
    <property type="entry name" value="Death Domain, Fas"/>
    <property type="match status" value="1"/>
</dbReference>
<keyword evidence="4" id="KW-1185">Reference proteome</keyword>
<dbReference type="EMBL" id="CACRXK020011922">
    <property type="protein sequence ID" value="CAB4022332.1"/>
    <property type="molecule type" value="Genomic_DNA"/>
</dbReference>
<proteinExistence type="predicted"/>
<keyword evidence="2" id="KW-0812">Transmembrane</keyword>
<reference evidence="3" key="1">
    <citation type="submission" date="2020-04" db="EMBL/GenBank/DDBJ databases">
        <authorList>
            <person name="Alioto T."/>
            <person name="Alioto T."/>
            <person name="Gomez Garrido J."/>
        </authorList>
    </citation>
    <scope>NUCLEOTIDE SEQUENCE</scope>
    <source>
        <strain evidence="3">A484AB</strain>
    </source>
</reference>
<dbReference type="SUPFAM" id="SSF47986">
    <property type="entry name" value="DEATH domain"/>
    <property type="match status" value="1"/>
</dbReference>
<gene>
    <name evidence="3" type="ORF">PACLA_8A039257</name>
</gene>
<name>A0A7D9J5F8_PARCT</name>
<evidence type="ECO:0000313" key="4">
    <source>
        <dbReference type="Proteomes" id="UP001152795"/>
    </source>
</evidence>
<dbReference type="Pfam" id="PF00531">
    <property type="entry name" value="Death"/>
    <property type="match status" value="1"/>
</dbReference>
<keyword evidence="2" id="KW-1133">Transmembrane helix</keyword>
<sequence>MLQCQQCQSATCFTHQIVMGICKKDKPDTSRCTGCQKGYVMNTGATACVVDKQQKTTESDLSTVTTKGPTPSNKTDGETGLSVPKTGLSVVEIIVIVICSVVLIVVIIGLCLYCNSRNSRHIQRGKIDEESSSANTSTTLLNETKNEGNRTIILQEEDHHIGLFLSDGIHVKETTAGFVDSSQSNNAGNDVSGTVVGYTPPLNNFVANNGRAMPPASLMQNRRPEHALMQNNSQPESLILQRAPAAVTPNYLQVNDPHLTRFGGLSFQTYDEICVTFDAGPPGKDWRALAGWLVLKVEVVDQIGMKEDKTNQVIKTWAVKTKNTVARFVQILEEEKHGMTYLADKIKAELNIAA</sequence>
<keyword evidence="2" id="KW-0472">Membrane</keyword>
<feature type="compositionally biased region" description="Polar residues" evidence="1">
    <location>
        <begin position="59"/>
        <end position="74"/>
    </location>
</feature>
<evidence type="ECO:0000256" key="1">
    <source>
        <dbReference type="SAM" id="MobiDB-lite"/>
    </source>
</evidence>
<dbReference type="InterPro" id="IPR000488">
    <property type="entry name" value="Death_dom"/>
</dbReference>
<feature type="region of interest" description="Disordered" evidence="1">
    <location>
        <begin position="59"/>
        <end position="80"/>
    </location>
</feature>
<dbReference type="PROSITE" id="PS50017">
    <property type="entry name" value="DEATH_DOMAIN"/>
    <property type="match status" value="1"/>
</dbReference>
<comment type="caution">
    <text evidence="3">The sequence shown here is derived from an EMBL/GenBank/DDBJ whole genome shotgun (WGS) entry which is preliminary data.</text>
</comment>
<dbReference type="GO" id="GO:0007165">
    <property type="term" value="P:signal transduction"/>
    <property type="evidence" value="ECO:0007669"/>
    <property type="project" value="InterPro"/>
</dbReference>
<dbReference type="Proteomes" id="UP001152795">
    <property type="component" value="Unassembled WGS sequence"/>
</dbReference>
<dbReference type="AlphaFoldDB" id="A0A7D9J5F8"/>